<dbReference type="EMBL" id="CP019893">
    <property type="protein sequence ID" value="ARS88894.1"/>
    <property type="molecule type" value="Genomic_DNA"/>
</dbReference>
<keyword evidence="3" id="KW-1185">Reference proteome</keyword>
<dbReference type="Proteomes" id="UP000250088">
    <property type="component" value="Chromosome"/>
</dbReference>
<evidence type="ECO:0000256" key="1">
    <source>
        <dbReference type="SAM" id="MobiDB-lite"/>
    </source>
</evidence>
<sequence>MTDSEISRRGYVKGAVLAGSVTALAGCSQFGETEDPSSSPDRGDPPAGDGSSLRFDTAEFASVRQFEGDTYERIHAGRKRRAVETLLADPEVHSIVEDWVGGFEAYEVLTNHLETVSIQGPTGLSVVEEGFPDGDEATFDVTAENRQTVFGVVDRRSDDLVALEITDPQDVSWTVTQTPYQMAIGQAILETGVVRESLGDVSDLEWYPSWKGASGSYTGLGLADLPHGNGGSAVLHVADGDAVRVVSALIDGSDPERPELVDVSVLDHAVEYPLYDLVDTVQPASESVLEAVPDVPTELRPYYTANEGFHRMEHPPESFDRDGWAIEWEPTTAHGVSMSASYEGAPVFEALDTPVTFTGYYMPPRDGRNTYEWYFPDGDTVFNGDLLFWDVHSDESGGPGMLGRLDFPARGDVPSGFQLKTHYHSSAIGTESVDFHSGLRFGPYNYDIAYEFYEDGVFSPIFRRAGPGFLTHFTEKFEANADTYEDDGSYDPPVVQHYVSAQAIDVTPGTDDGAAVELFDGDEWTTPDSEFYLEGEPGTIARFRNPDGAETIDIPLREDLELVVVRRDESEIGPGEYPAHRLSEPEPPFEFAHPAQYVDARSIQGERLVVWLLMIGPIDQLPYPSGVSNFVTAAEIHLSGY</sequence>
<reference evidence="3" key="1">
    <citation type="submission" date="2017-02" db="EMBL/GenBank/DDBJ databases">
        <title>Natronthermophilus aegyptiacus gen. nov.,sp. nov., an aerobic, extremely halophilic alkalithermophilic archaeon isolated from the athalassohaline Wadi An Natrun, Egypt.</title>
        <authorList>
            <person name="Zhao B."/>
        </authorList>
    </citation>
    <scope>NUCLEOTIDE SEQUENCE [LARGE SCALE GENOMIC DNA]</scope>
    <source>
        <strain evidence="3">JW/NM-HA 15</strain>
    </source>
</reference>
<accession>A0A2Z2HV35</accession>
<proteinExistence type="predicted"/>
<dbReference type="OrthoDB" id="201973at2157"/>
<name>A0A2Z2HV35_9EURY</name>
<dbReference type="KEGG" id="naj:B1756_03420"/>
<gene>
    <name evidence="2" type="ORF">B1756_03420</name>
</gene>
<protein>
    <submittedName>
        <fullName evidence="2">Uncharacterized protein</fullName>
    </submittedName>
</protein>
<feature type="compositionally biased region" description="Low complexity" evidence="1">
    <location>
        <begin position="36"/>
        <end position="52"/>
    </location>
</feature>
<feature type="region of interest" description="Disordered" evidence="1">
    <location>
        <begin position="28"/>
        <end position="52"/>
    </location>
</feature>
<organism evidence="2 3">
    <name type="scientific">Natrarchaeobaculum aegyptiacum</name>
    <dbReference type="NCBI Taxonomy" id="745377"/>
    <lineage>
        <taxon>Archaea</taxon>
        <taxon>Methanobacteriati</taxon>
        <taxon>Methanobacteriota</taxon>
        <taxon>Stenosarchaea group</taxon>
        <taxon>Halobacteria</taxon>
        <taxon>Halobacteriales</taxon>
        <taxon>Natrialbaceae</taxon>
        <taxon>Natrarchaeobaculum</taxon>
    </lineage>
</organism>
<dbReference type="RefSeq" id="WP_086887279.1">
    <property type="nucleotide sequence ID" value="NZ_CP019893.1"/>
</dbReference>
<evidence type="ECO:0000313" key="3">
    <source>
        <dbReference type="Proteomes" id="UP000250088"/>
    </source>
</evidence>
<dbReference type="AlphaFoldDB" id="A0A2Z2HV35"/>
<dbReference type="GeneID" id="32893097"/>
<evidence type="ECO:0000313" key="2">
    <source>
        <dbReference type="EMBL" id="ARS88894.1"/>
    </source>
</evidence>